<comment type="caution">
    <text evidence="3">The sequence shown here is derived from an EMBL/GenBank/DDBJ whole genome shotgun (WGS) entry which is preliminary data.</text>
</comment>
<dbReference type="Gene3D" id="1.20.1280.50">
    <property type="match status" value="1"/>
</dbReference>
<feature type="region of interest" description="Disordered" evidence="1">
    <location>
        <begin position="1"/>
        <end position="49"/>
    </location>
</feature>
<keyword evidence="4" id="KW-1185">Reference proteome</keyword>
<dbReference type="Pfam" id="PF23622">
    <property type="entry name" value="LRR_At1g61320_AtMIF1"/>
    <property type="match status" value="1"/>
</dbReference>
<dbReference type="InterPro" id="IPR032675">
    <property type="entry name" value="LRR_dom_sf"/>
</dbReference>
<dbReference type="InterPro" id="IPR053781">
    <property type="entry name" value="F-box_AtFBL13-like"/>
</dbReference>
<dbReference type="SUPFAM" id="SSF52047">
    <property type="entry name" value="RNI-like"/>
    <property type="match status" value="1"/>
</dbReference>
<protein>
    <recommendedName>
        <fullName evidence="2">FBD domain-containing protein</fullName>
    </recommendedName>
</protein>
<accession>A0ABD3BSQ9</accession>
<dbReference type="Gene3D" id="3.80.10.10">
    <property type="entry name" value="Ribonuclease Inhibitor"/>
    <property type="match status" value="1"/>
</dbReference>
<dbReference type="SUPFAM" id="SSF81383">
    <property type="entry name" value="F-box domain"/>
    <property type="match status" value="1"/>
</dbReference>
<dbReference type="InterPro" id="IPR006566">
    <property type="entry name" value="FBD"/>
</dbReference>
<evidence type="ECO:0000256" key="1">
    <source>
        <dbReference type="SAM" id="MobiDB-lite"/>
    </source>
</evidence>
<feature type="compositionally biased region" description="Basic and acidic residues" evidence="1">
    <location>
        <begin position="18"/>
        <end position="45"/>
    </location>
</feature>
<name>A0ABD3BSQ9_9LAMI</name>
<dbReference type="InterPro" id="IPR036047">
    <property type="entry name" value="F-box-like_dom_sf"/>
</dbReference>
<sequence length="501" mass="57610">MSDERRREIGDADSGGGDESRENEESKEKELRDEGENYSVEKDGESESILSPNKRIKESSIDRLSALPDALLVHILSFLRSVEEAAVTSVLSKRWQFLWTEFPTLCFRGRSDDVEDTRKLVNRIHRTLVLRSVNYLDELVIQLTYDQCFASDVDTWVEFALRNKVKKFHLGLRVCDDPLYTIPEVMYSCQSFTRLCLQECIFAPIKAIDWKSLTELFIEDVELQDHVIQMILSGCPVLRSLHLTDCWGYKYLNIDSQSLQELKLQESEVNYTGTLLEISAPYLHSLCILFFPIDIKTVQLKNIRSLVRAYIHLDQCHITEKVMNDTMRLFERIHHVKELVIGCFCVKVLSSMVSVGLKLPQSRRESLTINTTRRDSNCISGILGLLETSPYLETLVVQSPDSIKEPRRDFRPVAKDDLSCDLSHLKTVTIKNYADPYFDGEPMLTLARILLKRATALEEMIIDAEGKLTNFLGEHMITSIRTLNSYPRSSQKSIVTFDRYI</sequence>
<gene>
    <name evidence="3" type="ORF">CASFOL_035392</name>
</gene>
<dbReference type="InterPro" id="IPR055357">
    <property type="entry name" value="LRR_At1g61320_AtMIF1"/>
</dbReference>
<evidence type="ECO:0000313" key="4">
    <source>
        <dbReference type="Proteomes" id="UP001632038"/>
    </source>
</evidence>
<dbReference type="PANTHER" id="PTHR31900:SF30">
    <property type="entry name" value="SUPERFAMILY PROTEIN, PUTATIVE-RELATED"/>
    <property type="match status" value="1"/>
</dbReference>
<dbReference type="Pfam" id="PF00646">
    <property type="entry name" value="F-box"/>
    <property type="match status" value="1"/>
</dbReference>
<dbReference type="AlphaFoldDB" id="A0ABD3BSQ9"/>
<feature type="domain" description="FBD" evidence="2">
    <location>
        <begin position="419"/>
        <end position="498"/>
    </location>
</feature>
<dbReference type="CDD" id="cd22160">
    <property type="entry name" value="F-box_AtFBL13-like"/>
    <property type="match status" value="1"/>
</dbReference>
<feature type="compositionally biased region" description="Basic and acidic residues" evidence="1">
    <location>
        <begin position="1"/>
        <end position="10"/>
    </location>
</feature>
<organism evidence="3 4">
    <name type="scientific">Castilleja foliolosa</name>
    <dbReference type="NCBI Taxonomy" id="1961234"/>
    <lineage>
        <taxon>Eukaryota</taxon>
        <taxon>Viridiplantae</taxon>
        <taxon>Streptophyta</taxon>
        <taxon>Embryophyta</taxon>
        <taxon>Tracheophyta</taxon>
        <taxon>Spermatophyta</taxon>
        <taxon>Magnoliopsida</taxon>
        <taxon>eudicotyledons</taxon>
        <taxon>Gunneridae</taxon>
        <taxon>Pentapetalae</taxon>
        <taxon>asterids</taxon>
        <taxon>lamiids</taxon>
        <taxon>Lamiales</taxon>
        <taxon>Orobanchaceae</taxon>
        <taxon>Pedicularideae</taxon>
        <taxon>Castillejinae</taxon>
        <taxon>Castilleja</taxon>
    </lineage>
</organism>
<reference evidence="4" key="1">
    <citation type="journal article" date="2024" name="IScience">
        <title>Strigolactones Initiate the Formation of Haustorium-like Structures in Castilleja.</title>
        <authorList>
            <person name="Buerger M."/>
            <person name="Peterson D."/>
            <person name="Chory J."/>
        </authorList>
    </citation>
    <scope>NUCLEOTIDE SEQUENCE [LARGE SCALE GENOMIC DNA]</scope>
</reference>
<proteinExistence type="predicted"/>
<evidence type="ECO:0000259" key="2">
    <source>
        <dbReference type="SMART" id="SM00579"/>
    </source>
</evidence>
<dbReference type="InterPro" id="IPR001810">
    <property type="entry name" value="F-box_dom"/>
</dbReference>
<dbReference type="SMART" id="SM00579">
    <property type="entry name" value="FBD"/>
    <property type="match status" value="1"/>
</dbReference>
<dbReference type="EMBL" id="JAVIJP010000066">
    <property type="protein sequence ID" value="KAL3620480.1"/>
    <property type="molecule type" value="Genomic_DNA"/>
</dbReference>
<dbReference type="InterPro" id="IPR050232">
    <property type="entry name" value="FBL13/AtMIF1-like"/>
</dbReference>
<dbReference type="PANTHER" id="PTHR31900">
    <property type="entry name" value="F-BOX/RNI SUPERFAMILY PROTEIN-RELATED"/>
    <property type="match status" value="1"/>
</dbReference>
<evidence type="ECO:0000313" key="3">
    <source>
        <dbReference type="EMBL" id="KAL3620480.1"/>
    </source>
</evidence>
<dbReference type="Proteomes" id="UP001632038">
    <property type="component" value="Unassembled WGS sequence"/>
</dbReference>